<feature type="domain" description="FAD/NAD(P)-binding" evidence="3">
    <location>
        <begin position="18"/>
        <end position="132"/>
    </location>
</feature>
<evidence type="ECO:0000256" key="1">
    <source>
        <dbReference type="ARBA" id="ARBA00022630"/>
    </source>
</evidence>
<protein>
    <submittedName>
        <fullName evidence="4">FAD-dependent oxidoreductase</fullName>
    </submittedName>
</protein>
<accession>A0ABD5YJ53</accession>
<dbReference type="PRINTS" id="PR00469">
    <property type="entry name" value="PNDRDTASEII"/>
</dbReference>
<dbReference type="InterPro" id="IPR050097">
    <property type="entry name" value="Ferredoxin-NADP_redctase_2"/>
</dbReference>
<keyword evidence="1" id="KW-0285">Flavoprotein</keyword>
<dbReference type="PANTHER" id="PTHR48105">
    <property type="entry name" value="THIOREDOXIN REDUCTASE 1-RELATED-RELATED"/>
    <property type="match status" value="1"/>
</dbReference>
<dbReference type="InterPro" id="IPR023753">
    <property type="entry name" value="FAD/NAD-binding_dom"/>
</dbReference>
<dbReference type="GO" id="GO:0016491">
    <property type="term" value="F:oxidoreductase activity"/>
    <property type="evidence" value="ECO:0007669"/>
    <property type="project" value="UniProtKB-KW"/>
</dbReference>
<organism evidence="4 5">
    <name type="scientific">Halocatena marina</name>
    <dbReference type="NCBI Taxonomy" id="2934937"/>
    <lineage>
        <taxon>Archaea</taxon>
        <taxon>Methanobacteriati</taxon>
        <taxon>Methanobacteriota</taxon>
        <taxon>Stenosarchaea group</taxon>
        <taxon>Halobacteria</taxon>
        <taxon>Halobacteriales</taxon>
        <taxon>Natronomonadaceae</taxon>
        <taxon>Halocatena</taxon>
    </lineage>
</organism>
<dbReference type="EMBL" id="JBHTAX010000001">
    <property type="protein sequence ID" value="MFC7188547.1"/>
    <property type="molecule type" value="Genomic_DNA"/>
</dbReference>
<evidence type="ECO:0000256" key="2">
    <source>
        <dbReference type="ARBA" id="ARBA00023002"/>
    </source>
</evidence>
<dbReference type="InterPro" id="IPR036188">
    <property type="entry name" value="FAD/NAD-bd_sf"/>
</dbReference>
<sequence>MTEQVTGQKSNEPSSDEYDVVIIGGGASGLSAGVFTARYGFKTLILDRGASAIQRCYSIGNYLGFLAIDPTAFLKLARGHAQYEGCEIVDDLVVEVEESETESEAESRDRDRFQIKTQDGHELTAASVIAASAYNADYLSGLDEGSFHEAGTHPVECDEATGRTAIDGLYVAGWLSGSPHQVIICAGHGARVAKALIHDYRMNDGFWEEVAKYWDWQVEGGTYGDESWRKHIDDWIESTIPEDETVSEERRERITEAITTERLGFQLSDEERKQRTKDGQALIREHLLDANPMQTYK</sequence>
<proteinExistence type="predicted"/>
<dbReference type="Proteomes" id="UP001596417">
    <property type="component" value="Unassembled WGS sequence"/>
</dbReference>
<gene>
    <name evidence="4" type="ORF">ACFQL7_00865</name>
</gene>
<comment type="caution">
    <text evidence="4">The sequence shown here is derived from an EMBL/GenBank/DDBJ whole genome shotgun (WGS) entry which is preliminary data.</text>
</comment>
<dbReference type="RefSeq" id="WP_264555379.1">
    <property type="nucleotide sequence ID" value="NZ_CP109979.1"/>
</dbReference>
<dbReference type="AlphaFoldDB" id="A0ABD5YJ53"/>
<dbReference type="SUPFAM" id="SSF51905">
    <property type="entry name" value="FAD/NAD(P)-binding domain"/>
    <property type="match status" value="1"/>
</dbReference>
<reference evidence="4 5" key="1">
    <citation type="journal article" date="2019" name="Int. J. Syst. Evol. Microbiol.">
        <title>The Global Catalogue of Microorganisms (GCM) 10K type strain sequencing project: providing services to taxonomists for standard genome sequencing and annotation.</title>
        <authorList>
            <consortium name="The Broad Institute Genomics Platform"/>
            <consortium name="The Broad Institute Genome Sequencing Center for Infectious Disease"/>
            <person name="Wu L."/>
            <person name="Ma J."/>
        </authorList>
    </citation>
    <scope>NUCLEOTIDE SEQUENCE [LARGE SCALE GENOMIC DNA]</scope>
    <source>
        <strain evidence="4 5">RDMS1</strain>
    </source>
</reference>
<dbReference type="GeneID" id="76198088"/>
<name>A0ABD5YJ53_9EURY</name>
<keyword evidence="2" id="KW-0560">Oxidoreductase</keyword>
<evidence type="ECO:0000313" key="5">
    <source>
        <dbReference type="Proteomes" id="UP001596417"/>
    </source>
</evidence>
<evidence type="ECO:0000259" key="3">
    <source>
        <dbReference type="Pfam" id="PF07992"/>
    </source>
</evidence>
<evidence type="ECO:0000313" key="4">
    <source>
        <dbReference type="EMBL" id="MFC7188547.1"/>
    </source>
</evidence>
<dbReference type="Pfam" id="PF07992">
    <property type="entry name" value="Pyr_redox_2"/>
    <property type="match status" value="1"/>
</dbReference>
<keyword evidence="5" id="KW-1185">Reference proteome</keyword>
<dbReference type="Gene3D" id="3.50.50.60">
    <property type="entry name" value="FAD/NAD(P)-binding domain"/>
    <property type="match status" value="1"/>
</dbReference>